<comment type="caution">
    <text evidence="2">The sequence shown here is derived from an EMBL/GenBank/DDBJ whole genome shotgun (WGS) entry which is preliminary data.</text>
</comment>
<proteinExistence type="predicted"/>
<reference evidence="2 3" key="1">
    <citation type="journal article" date="2023" name="Plants (Basel)">
        <title>Bridging the Gap: Combining Genomics and Transcriptomics Approaches to Understand Stylosanthes scabra, an Orphan Legume from the Brazilian Caatinga.</title>
        <authorList>
            <person name="Ferreira-Neto J.R.C."/>
            <person name="da Silva M.D."/>
            <person name="Binneck E."/>
            <person name="de Melo N.F."/>
            <person name="da Silva R.H."/>
            <person name="de Melo A.L.T.M."/>
            <person name="Pandolfi V."/>
            <person name="Bustamante F.O."/>
            <person name="Brasileiro-Vidal A.C."/>
            <person name="Benko-Iseppon A.M."/>
        </authorList>
    </citation>
    <scope>NUCLEOTIDE SEQUENCE [LARGE SCALE GENOMIC DNA]</scope>
    <source>
        <tissue evidence="2">Leaves</tissue>
    </source>
</reference>
<dbReference type="EMBL" id="JASCZI010030483">
    <property type="protein sequence ID" value="MED6123007.1"/>
    <property type="molecule type" value="Genomic_DNA"/>
</dbReference>
<name>A0ABU6RG33_9FABA</name>
<accession>A0ABU6RG33</accession>
<feature type="compositionally biased region" description="Acidic residues" evidence="1">
    <location>
        <begin position="42"/>
        <end position="52"/>
    </location>
</feature>
<organism evidence="2 3">
    <name type="scientific">Stylosanthes scabra</name>
    <dbReference type="NCBI Taxonomy" id="79078"/>
    <lineage>
        <taxon>Eukaryota</taxon>
        <taxon>Viridiplantae</taxon>
        <taxon>Streptophyta</taxon>
        <taxon>Embryophyta</taxon>
        <taxon>Tracheophyta</taxon>
        <taxon>Spermatophyta</taxon>
        <taxon>Magnoliopsida</taxon>
        <taxon>eudicotyledons</taxon>
        <taxon>Gunneridae</taxon>
        <taxon>Pentapetalae</taxon>
        <taxon>rosids</taxon>
        <taxon>fabids</taxon>
        <taxon>Fabales</taxon>
        <taxon>Fabaceae</taxon>
        <taxon>Papilionoideae</taxon>
        <taxon>50 kb inversion clade</taxon>
        <taxon>dalbergioids sensu lato</taxon>
        <taxon>Dalbergieae</taxon>
        <taxon>Pterocarpus clade</taxon>
        <taxon>Stylosanthes</taxon>
    </lineage>
</organism>
<dbReference type="Proteomes" id="UP001341840">
    <property type="component" value="Unassembled WGS sequence"/>
</dbReference>
<evidence type="ECO:0000256" key="1">
    <source>
        <dbReference type="SAM" id="MobiDB-lite"/>
    </source>
</evidence>
<feature type="region of interest" description="Disordered" evidence="1">
    <location>
        <begin position="17"/>
        <end position="71"/>
    </location>
</feature>
<evidence type="ECO:0000313" key="2">
    <source>
        <dbReference type="EMBL" id="MED6123007.1"/>
    </source>
</evidence>
<evidence type="ECO:0000313" key="3">
    <source>
        <dbReference type="Proteomes" id="UP001341840"/>
    </source>
</evidence>
<sequence>MQDRFMEFCAKVHHVGGSSSFRPFVPQAVPSPINVAPPDDVASADDSDYEDESSCHRTEEDEDVLNTPSVRGPRLELDLDTRYAEDPSMKYVADEYNIDEGVEFRVGYKMQNRPAVFMSMKNYSIRRNAEYKLLSLID</sequence>
<keyword evidence="3" id="KW-1185">Reference proteome</keyword>
<protein>
    <submittedName>
        <fullName evidence="2">Uncharacterized protein</fullName>
    </submittedName>
</protein>
<gene>
    <name evidence="2" type="ORF">PIB30_045275</name>
</gene>